<reference evidence="1" key="1">
    <citation type="submission" date="2020-07" db="EMBL/GenBank/DDBJ databases">
        <title>Three novel lytic phages infecting Bacillus anthracis - genomic and biological characterization.</title>
        <authorList>
            <person name="Nakonieczna A."/>
            <person name="Rutyna P."/>
            <person name="Korba M."/>
            <person name="Kwiatek M."/>
            <person name="Mizak L."/>
            <person name="Lobocka M."/>
        </authorList>
    </citation>
    <scope>NUCLEOTIDE SEQUENCE [LARGE SCALE GENOMIC DNA]</scope>
</reference>
<keyword evidence="2" id="KW-1185">Reference proteome</keyword>
<proteinExistence type="predicted"/>
<dbReference type="Proteomes" id="UP000595930">
    <property type="component" value="Segment"/>
</dbReference>
<sequence length="139" mass="16245">MFEELNGVFTDVIRLAHDHRVYYEKYGMKSVTTTPDGLSKRKEFENSSEGKELSRREKELDAYLSGLDFEVIKTLQVIMYLGITRDYDEQDNPEEIYHKEREAADAQGWDSKDLEIYQMTGKLTLDQDLQNGLRILGIR</sequence>
<evidence type="ECO:0008006" key="3">
    <source>
        <dbReference type="Google" id="ProtNLM"/>
    </source>
</evidence>
<evidence type="ECO:0000313" key="1">
    <source>
        <dbReference type="EMBL" id="QOQ37180.1"/>
    </source>
</evidence>
<protein>
    <recommendedName>
        <fullName evidence="3">DUF3775 domain-containing protein</fullName>
    </recommendedName>
</protein>
<gene>
    <name evidence="1" type="ORF">F16Ba_050</name>
</gene>
<dbReference type="EMBL" id="MT745954">
    <property type="protein sequence ID" value="QOQ37180.1"/>
    <property type="molecule type" value="Genomic_DNA"/>
</dbReference>
<organism evidence="1 2">
    <name type="scientific">Bacillus phage F16Ba</name>
    <dbReference type="NCBI Taxonomy" id="2767194"/>
    <lineage>
        <taxon>Viruses</taxon>
        <taxon>Duplodnaviria</taxon>
        <taxon>Heunggongvirae</taxon>
        <taxon>Uroviricota</taxon>
        <taxon>Caudoviricetes</taxon>
        <taxon>Wbetavirus</taxon>
        <taxon>Wbetavirus F16Ba</taxon>
    </lineage>
</organism>
<evidence type="ECO:0000313" key="2">
    <source>
        <dbReference type="Proteomes" id="UP000595930"/>
    </source>
</evidence>
<accession>A0A7S6NKK0</accession>
<name>A0A7S6NKK0_9CAUD</name>